<dbReference type="EMBL" id="LCNU01000004">
    <property type="protein sequence ID" value="KKU64821.1"/>
    <property type="molecule type" value="Genomic_DNA"/>
</dbReference>
<evidence type="ECO:0000313" key="1">
    <source>
        <dbReference type="EMBL" id="KKU64821.1"/>
    </source>
</evidence>
<reference evidence="1 2" key="1">
    <citation type="journal article" date="2015" name="Nature">
        <title>rRNA introns, odd ribosomes, and small enigmatic genomes across a large radiation of phyla.</title>
        <authorList>
            <person name="Brown C.T."/>
            <person name="Hug L.A."/>
            <person name="Thomas B.C."/>
            <person name="Sharon I."/>
            <person name="Castelle C.J."/>
            <person name="Singh A."/>
            <person name="Wilkins M.J."/>
            <person name="Williams K.H."/>
            <person name="Banfield J.F."/>
        </authorList>
    </citation>
    <scope>NUCLEOTIDE SEQUENCE [LARGE SCALE GENOMIC DNA]</scope>
</reference>
<comment type="caution">
    <text evidence="1">The sequence shown here is derived from an EMBL/GenBank/DDBJ whole genome shotgun (WGS) entry which is preliminary data.</text>
</comment>
<sequence>MFDEIAEKVTKKLLEVVEVSGKEFEVLKKKYSGKGAETVQGYWEETDGTKPILNEGVSECAAFLIRNRKSGGIIHGHFPDVNADRTRQKDREIINHAVEIYREAPGEKDVRLPTEREQNILSIIEFDPWYENYRKMLSRVGEWVKESGSSSVEIYLFGQNPPEILPDESDQAGIMVRTLKIQNAVNADLLALGIPMANVCDKRRADRARVEDILFLPEGKSDLPGRRERKIIHSARREQSPMIGL</sequence>
<gene>
    <name evidence="1" type="ORF">UX86_C0004G0021</name>
</gene>
<protein>
    <submittedName>
        <fullName evidence="1">Uncharacterized protein</fullName>
    </submittedName>
</protein>
<name>A0A0G1S612_9BACT</name>
<dbReference type="AlphaFoldDB" id="A0A0G1S612"/>
<accession>A0A0G1S612</accession>
<organism evidence="1 2">
    <name type="scientific">Candidatus Amesbacteria bacterium GW2011_GWC1_47_15</name>
    <dbReference type="NCBI Taxonomy" id="1618364"/>
    <lineage>
        <taxon>Bacteria</taxon>
        <taxon>Candidatus Amesiibacteriota</taxon>
    </lineage>
</organism>
<evidence type="ECO:0000313" key="2">
    <source>
        <dbReference type="Proteomes" id="UP000034502"/>
    </source>
</evidence>
<proteinExistence type="predicted"/>
<dbReference type="STRING" id="1618364.UX86_C0004G0021"/>
<dbReference type="Proteomes" id="UP000034502">
    <property type="component" value="Unassembled WGS sequence"/>
</dbReference>